<dbReference type="AlphaFoldDB" id="A0A099K7Z7"/>
<comment type="caution">
    <text evidence="1">The sequence shown here is derived from an EMBL/GenBank/DDBJ whole genome shotgun (WGS) entry which is preliminary data.</text>
</comment>
<name>A0A099K7Z7_COLPS</name>
<protein>
    <submittedName>
        <fullName evidence="1">Uncharacterized protein</fullName>
    </submittedName>
</protein>
<dbReference type="InterPro" id="IPR009363">
    <property type="entry name" value="Phage_Mu_Gp16"/>
</dbReference>
<evidence type="ECO:0000313" key="1">
    <source>
        <dbReference type="EMBL" id="KGJ86420.1"/>
    </source>
</evidence>
<reference evidence="1 2" key="1">
    <citation type="submission" date="2014-08" db="EMBL/GenBank/DDBJ databases">
        <title>Genomic and Phenotypic Diversity of Colwellia psychrerythraea strains from Disparate Marine Basins.</title>
        <authorList>
            <person name="Techtmann S.M."/>
            <person name="Stelling S.C."/>
            <person name="Utturkar S.M."/>
            <person name="Alshibli N."/>
            <person name="Harris A."/>
            <person name="Brown S.D."/>
            <person name="Hazen T.C."/>
        </authorList>
    </citation>
    <scope>NUCLEOTIDE SEQUENCE [LARGE SCALE GENOMIC DNA]</scope>
    <source>
        <strain evidence="1 2">ND2E</strain>
    </source>
</reference>
<gene>
    <name evidence="1" type="ORF">ND2E_0986</name>
</gene>
<proteinExistence type="predicted"/>
<dbReference type="EMBL" id="JQED01000057">
    <property type="protein sequence ID" value="KGJ86420.1"/>
    <property type="molecule type" value="Genomic_DNA"/>
</dbReference>
<dbReference type="Proteomes" id="UP000029843">
    <property type="component" value="Unassembled WGS sequence"/>
</dbReference>
<dbReference type="PATRIC" id="fig|28229.4.peg.4479"/>
<dbReference type="Pfam" id="PF06252">
    <property type="entry name" value="GemA"/>
    <property type="match status" value="1"/>
</dbReference>
<dbReference type="OrthoDB" id="7360086at2"/>
<evidence type="ECO:0000313" key="2">
    <source>
        <dbReference type="Proteomes" id="UP000029843"/>
    </source>
</evidence>
<dbReference type="RefSeq" id="WP_033096048.1">
    <property type="nucleotide sequence ID" value="NZ_JQED01000057.1"/>
</dbReference>
<organism evidence="1 2">
    <name type="scientific">Colwellia psychrerythraea</name>
    <name type="common">Vibrio psychroerythus</name>
    <dbReference type="NCBI Taxonomy" id="28229"/>
    <lineage>
        <taxon>Bacteria</taxon>
        <taxon>Pseudomonadati</taxon>
        <taxon>Pseudomonadota</taxon>
        <taxon>Gammaproteobacteria</taxon>
        <taxon>Alteromonadales</taxon>
        <taxon>Colwelliaceae</taxon>
        <taxon>Colwellia</taxon>
    </lineage>
</organism>
<accession>A0A099K7Z7</accession>
<sequence length="202" mass="23603">MRNRLIQLVHVAKRELNLDEDIYRNILTELTRKSSCSKMSIKELELVLEHFKTIGFKVKKKGSTNKRIAPKSSRSVSPESGRIRAIWITMHQQGFVRDGSEQALDNYISRMLNRKTLGENISFHCQFLNGQQAYKVLEIIKNWHKRELIKWLEEKWQALRLHERFNSLSHCTALLSGKAPKQESYQNLCFIFDEATGVSKDL</sequence>